<organism evidence="2 3">
    <name type="scientific">Streptomyces endocoffeicus</name>
    <dbReference type="NCBI Taxonomy" id="2898945"/>
    <lineage>
        <taxon>Bacteria</taxon>
        <taxon>Bacillati</taxon>
        <taxon>Actinomycetota</taxon>
        <taxon>Actinomycetes</taxon>
        <taxon>Kitasatosporales</taxon>
        <taxon>Streptomycetaceae</taxon>
        <taxon>Streptomyces</taxon>
    </lineage>
</organism>
<dbReference type="RefSeq" id="WP_201853188.1">
    <property type="nucleotide sequence ID" value="NZ_JAERRG010000009.1"/>
</dbReference>
<proteinExistence type="predicted"/>
<keyword evidence="3" id="KW-1185">Reference proteome</keyword>
<feature type="compositionally biased region" description="Basic and acidic residues" evidence="1">
    <location>
        <begin position="1"/>
        <end position="11"/>
    </location>
</feature>
<reference evidence="2 3" key="1">
    <citation type="submission" date="2021-01" db="EMBL/GenBank/DDBJ databases">
        <title>WGS of actinomycetes isolated from Thailand.</title>
        <authorList>
            <person name="Thawai C."/>
        </authorList>
    </citation>
    <scope>NUCLEOTIDE SEQUENCE [LARGE SCALE GENOMIC DNA]</scope>
    <source>
        <strain evidence="2 3">CA3R110</strain>
    </source>
</reference>
<name>A0ABS1PSI6_9ACTN</name>
<protein>
    <submittedName>
        <fullName evidence="2">Uncharacterized protein</fullName>
    </submittedName>
</protein>
<dbReference type="EMBL" id="JAERRG010000009">
    <property type="protein sequence ID" value="MBL1115396.1"/>
    <property type="molecule type" value="Genomic_DNA"/>
</dbReference>
<comment type="caution">
    <text evidence="2">The sequence shown here is derived from an EMBL/GenBank/DDBJ whole genome shotgun (WGS) entry which is preliminary data.</text>
</comment>
<dbReference type="Proteomes" id="UP000621510">
    <property type="component" value="Unassembled WGS sequence"/>
</dbReference>
<evidence type="ECO:0000256" key="1">
    <source>
        <dbReference type="SAM" id="MobiDB-lite"/>
    </source>
</evidence>
<sequence>MAVREISERKQYGRRSGMGFDSTPLLNGHQMSTVDLNDGLQMLRNRVTF</sequence>
<evidence type="ECO:0000313" key="3">
    <source>
        <dbReference type="Proteomes" id="UP000621510"/>
    </source>
</evidence>
<accession>A0ABS1PSI6</accession>
<feature type="region of interest" description="Disordered" evidence="1">
    <location>
        <begin position="1"/>
        <end position="28"/>
    </location>
</feature>
<evidence type="ECO:0000313" key="2">
    <source>
        <dbReference type="EMBL" id="MBL1115396.1"/>
    </source>
</evidence>
<gene>
    <name evidence="2" type="ORF">JK364_23785</name>
</gene>